<dbReference type="Pfam" id="PF25597">
    <property type="entry name" value="SH3_retrovirus"/>
    <property type="match status" value="1"/>
</dbReference>
<sequence length="1029" mass="115823">MTAIDTSSEYYIHPNENPSLILVSPVLDGPNYHSWSRSMAMALEMKNKSSFIDGTLKKPVSDDPDFSMWKRCNTLVLSWLIHSVSPEIAHSIIYIDTAFDAWKELKQRFSQGDHVRISQLLTDIHSLKQGDSSVTTYFTKYKILWEEYCNFRPLTPCDSDSCKTHKAVKEYRDNDSVLCFLQGLNDNYSTVRSQILLLDPLPSITKVFSMVVQQERQLNIGILPEPLVLATQTQFPSNSQGKVRFNGKKQSNKHCTYCKKNNHTIETCFFKHGFPPGYRTTKSSSNVVASSSIDPAAPSLSTEQIQALLALLPSTAPTATTSVSNLVSSHGVSASPQSLGTLPSPWILDSGATDHIISSLSSFSCYKSIQPIHVSLPNGQHSIAEFSGTVVLSPNISLYNVLYIPNFSVNLISVNKLTSSLSCTLCFSSDNCVIQEHKTLRKIGIAKAQNGLYVMDFLTHKDSSSLATFNTASVTFTSKIDPSSLWHFRLGHPSGQCYSHIQKQYPFVSSSFNTCDFCHFSKQKKLPFNNSTTISANVLDLIHVDIWGPYATPSVLGHKYFLTIVDDKSRFTWIRLMQNKNETRQHLLNFITFTETQFHKTIKIIRSDNGQEFNMPQLYASKGIIHQLSCVETPQQNGVVERKHQHILNIARSLLLQSHLPLSYWCFAVKHAVMIINILPSYKLHNLSPSNIFYNKEPDISHLRVFGSLCFASTLTAHRTKFAPRAKRCLLLGHKDGVKGYLLMDLNTKEIFISRNVVFYETIFPYSPSCIPPASNNDLCSPCLPCTTNHADLNPEASSQHPAQQQHIPVPSNTAENPQTNLPFRVSTRQRHPPNYLRDYHCNIVNHHAPLTHSTSVPHSLSAFLSYNRLSPSYKSFVLSLTSSAEPQSYNQAIRHACWKDAMDKEIIALEQNQSWILTDLPQGKHPIGCKWIYKIKHKADGSIERYKARLVAKGYNQQEGVDFFDTFSPVVKHTTIRLILAIAAVKQWHLHQLDVNNAFLHGDLKEEVYMTIPKGFKSTKSSMCLVLS</sequence>
<dbReference type="InterPro" id="IPR029472">
    <property type="entry name" value="Copia-like_N"/>
</dbReference>
<dbReference type="InterPro" id="IPR012337">
    <property type="entry name" value="RNaseH-like_sf"/>
</dbReference>
<organism evidence="7 8">
    <name type="scientific">Cajanus cajan</name>
    <name type="common">Pigeon pea</name>
    <name type="synonym">Cajanus indicus</name>
    <dbReference type="NCBI Taxonomy" id="3821"/>
    <lineage>
        <taxon>Eukaryota</taxon>
        <taxon>Viridiplantae</taxon>
        <taxon>Streptophyta</taxon>
        <taxon>Embryophyta</taxon>
        <taxon>Tracheophyta</taxon>
        <taxon>Spermatophyta</taxon>
        <taxon>Magnoliopsida</taxon>
        <taxon>eudicotyledons</taxon>
        <taxon>Gunneridae</taxon>
        <taxon>Pentapetalae</taxon>
        <taxon>rosids</taxon>
        <taxon>fabids</taxon>
        <taxon>Fabales</taxon>
        <taxon>Fabaceae</taxon>
        <taxon>Papilionoideae</taxon>
        <taxon>50 kb inversion clade</taxon>
        <taxon>NPAAA clade</taxon>
        <taxon>indigoferoid/millettioid clade</taxon>
        <taxon>Phaseoleae</taxon>
        <taxon>Cajanus</taxon>
    </lineage>
</organism>
<evidence type="ECO:0000313" key="7">
    <source>
        <dbReference type="EMBL" id="KYP40999.1"/>
    </source>
</evidence>
<dbReference type="GO" id="GO:0004190">
    <property type="term" value="F:aspartic-type endopeptidase activity"/>
    <property type="evidence" value="ECO:0007669"/>
    <property type="project" value="UniProtKB-KW"/>
</dbReference>
<name>A0A151RET9_CAJCA</name>
<feature type="region of interest" description="Disordered" evidence="5">
    <location>
        <begin position="794"/>
        <end position="820"/>
    </location>
</feature>
<dbReference type="InterPro" id="IPR036397">
    <property type="entry name" value="RNaseH_sf"/>
</dbReference>
<dbReference type="InterPro" id="IPR043502">
    <property type="entry name" value="DNA/RNA_pol_sf"/>
</dbReference>
<accession>A0A151RET9</accession>
<dbReference type="InterPro" id="IPR025724">
    <property type="entry name" value="GAG-pre-integrase_dom"/>
</dbReference>
<dbReference type="Pfam" id="PF14244">
    <property type="entry name" value="Retrotran_gag_3"/>
    <property type="match status" value="1"/>
</dbReference>
<dbReference type="InterPro" id="IPR001584">
    <property type="entry name" value="Integrase_cat-core"/>
</dbReference>
<evidence type="ECO:0000313" key="8">
    <source>
        <dbReference type="Proteomes" id="UP000075243"/>
    </source>
</evidence>
<keyword evidence="1" id="KW-0645">Protease</keyword>
<reference evidence="7" key="1">
    <citation type="journal article" date="2012" name="Nat. Biotechnol.">
        <title>Draft genome sequence of pigeonpea (Cajanus cajan), an orphan legume crop of resource-poor farmers.</title>
        <authorList>
            <person name="Varshney R.K."/>
            <person name="Chen W."/>
            <person name="Li Y."/>
            <person name="Bharti A.K."/>
            <person name="Saxena R.K."/>
            <person name="Schlueter J.A."/>
            <person name="Donoghue M.T."/>
            <person name="Azam S."/>
            <person name="Fan G."/>
            <person name="Whaley A.M."/>
            <person name="Farmer A.D."/>
            <person name="Sheridan J."/>
            <person name="Iwata A."/>
            <person name="Tuteja R."/>
            <person name="Penmetsa R.V."/>
            <person name="Wu W."/>
            <person name="Upadhyaya H.D."/>
            <person name="Yang S.P."/>
            <person name="Shah T."/>
            <person name="Saxena K.B."/>
            <person name="Michael T."/>
            <person name="McCombie W.R."/>
            <person name="Yang B."/>
            <person name="Zhang G."/>
            <person name="Yang H."/>
            <person name="Wang J."/>
            <person name="Spillane C."/>
            <person name="Cook D.R."/>
            <person name="May G.D."/>
            <person name="Xu X."/>
            <person name="Jackson S.A."/>
        </authorList>
    </citation>
    <scope>NUCLEOTIDE SEQUENCE [LARGE SCALE GENOMIC DNA]</scope>
</reference>
<dbReference type="PANTHER" id="PTHR42648:SF31">
    <property type="entry name" value="RNA-DIRECTED DNA POLYMERASE"/>
    <property type="match status" value="1"/>
</dbReference>
<dbReference type="GO" id="GO:0006508">
    <property type="term" value="P:proteolysis"/>
    <property type="evidence" value="ECO:0007669"/>
    <property type="project" value="UniProtKB-KW"/>
</dbReference>
<gene>
    <name evidence="7" type="ORF">KK1_037648</name>
</gene>
<dbReference type="EMBL" id="KQ483800">
    <property type="protein sequence ID" value="KYP40999.1"/>
    <property type="molecule type" value="Genomic_DNA"/>
</dbReference>
<dbReference type="InterPro" id="IPR054722">
    <property type="entry name" value="PolX-like_BBD"/>
</dbReference>
<protein>
    <submittedName>
        <fullName evidence="7">Retrovirus-related Pol polyprotein from transposon TNT 1-94</fullName>
    </submittedName>
</protein>
<dbReference type="Gene3D" id="3.30.420.10">
    <property type="entry name" value="Ribonuclease H-like superfamily/Ribonuclease H"/>
    <property type="match status" value="1"/>
</dbReference>
<dbReference type="PANTHER" id="PTHR42648">
    <property type="entry name" value="TRANSPOSASE, PUTATIVE-RELATED"/>
    <property type="match status" value="1"/>
</dbReference>
<keyword evidence="3" id="KW-0064">Aspartyl protease</keyword>
<keyword evidence="2" id="KW-0479">Metal-binding</keyword>
<evidence type="ECO:0000256" key="3">
    <source>
        <dbReference type="ARBA" id="ARBA00022750"/>
    </source>
</evidence>
<dbReference type="Pfam" id="PF22936">
    <property type="entry name" value="Pol_BBD"/>
    <property type="match status" value="1"/>
</dbReference>
<dbReference type="Gramene" id="C.cajan_34816.t">
    <property type="protein sequence ID" value="C.cajan_34816.t.cds1"/>
    <property type="gene ID" value="C.cajan_34816"/>
</dbReference>
<keyword evidence="8" id="KW-1185">Reference proteome</keyword>
<dbReference type="GO" id="GO:0046872">
    <property type="term" value="F:metal ion binding"/>
    <property type="evidence" value="ECO:0007669"/>
    <property type="project" value="UniProtKB-KW"/>
</dbReference>
<proteinExistence type="predicted"/>
<dbReference type="Proteomes" id="UP000075243">
    <property type="component" value="Unassembled WGS sequence"/>
</dbReference>
<dbReference type="SUPFAM" id="SSF56672">
    <property type="entry name" value="DNA/RNA polymerases"/>
    <property type="match status" value="1"/>
</dbReference>
<dbReference type="SUPFAM" id="SSF53098">
    <property type="entry name" value="Ribonuclease H-like"/>
    <property type="match status" value="1"/>
</dbReference>
<evidence type="ECO:0000256" key="5">
    <source>
        <dbReference type="SAM" id="MobiDB-lite"/>
    </source>
</evidence>
<evidence type="ECO:0000256" key="1">
    <source>
        <dbReference type="ARBA" id="ARBA00022670"/>
    </source>
</evidence>
<keyword evidence="4" id="KW-0378">Hydrolase</keyword>
<feature type="domain" description="Integrase catalytic" evidence="6">
    <location>
        <begin position="523"/>
        <end position="697"/>
    </location>
</feature>
<evidence type="ECO:0000256" key="4">
    <source>
        <dbReference type="ARBA" id="ARBA00022801"/>
    </source>
</evidence>
<dbReference type="GO" id="GO:0015074">
    <property type="term" value="P:DNA integration"/>
    <property type="evidence" value="ECO:0007669"/>
    <property type="project" value="InterPro"/>
</dbReference>
<dbReference type="Pfam" id="PF07727">
    <property type="entry name" value="RVT_2"/>
    <property type="match status" value="1"/>
</dbReference>
<dbReference type="Pfam" id="PF13976">
    <property type="entry name" value="gag_pre-integrs"/>
    <property type="match status" value="1"/>
</dbReference>
<dbReference type="AlphaFoldDB" id="A0A151RET9"/>
<dbReference type="PROSITE" id="PS50994">
    <property type="entry name" value="INTEGRASE"/>
    <property type="match status" value="1"/>
</dbReference>
<dbReference type="InterPro" id="IPR039537">
    <property type="entry name" value="Retrotran_Ty1/copia-like"/>
</dbReference>
<evidence type="ECO:0000259" key="6">
    <source>
        <dbReference type="PROSITE" id="PS50994"/>
    </source>
</evidence>
<dbReference type="GO" id="GO:0003676">
    <property type="term" value="F:nucleic acid binding"/>
    <property type="evidence" value="ECO:0007669"/>
    <property type="project" value="InterPro"/>
</dbReference>
<dbReference type="InterPro" id="IPR057670">
    <property type="entry name" value="SH3_retrovirus"/>
</dbReference>
<evidence type="ECO:0000256" key="2">
    <source>
        <dbReference type="ARBA" id="ARBA00022723"/>
    </source>
</evidence>
<dbReference type="InterPro" id="IPR013103">
    <property type="entry name" value="RVT_2"/>
</dbReference>